<dbReference type="VEuPathDB" id="AmoebaDB:NfTy_028890"/>
<evidence type="ECO:0000259" key="7">
    <source>
        <dbReference type="Pfam" id="PF01408"/>
    </source>
</evidence>
<sequence>MSTSPKNLLRFGIFSTGDIAYTFTESLLKNNYGEEHQIQVVAVVSRELEKAQQFANHFSSKVTTTTETNSLQSPSPINPHLDDMSSEERSIKAYHNYEQFFNDDSIDIVYIASPHYFHYEHCKMALEHGKNVLCEKAFTINAKEAAELIELARKKNLFLMEAMWTRFFPANRQMMQLIKNGEIGQITHINVSLGFVGTKRQPSKDHRLYKLESGGGSLLDCGVYCISAIIQVVNGIGCEKVSKIQSLMNMDSQTGTDTQCSALIEFERFDSHTNSSQPIYATFHCSFVNEFSRILEICGTEGIIQVHNSFHRPTSFTLIKQGTSGITTKTYEFPKDYQEGSGFFYEIQHILELWKEHQIESPLMPHHETLAVMQVMDTIRQAHQFYYPKEHNH</sequence>
<comment type="similarity">
    <text evidence="1">Belongs to the Gfo/Idh/MocA family.</text>
</comment>
<dbReference type="GO" id="GO:0000166">
    <property type="term" value="F:nucleotide binding"/>
    <property type="evidence" value="ECO:0007669"/>
    <property type="project" value="InterPro"/>
</dbReference>
<dbReference type="EMBL" id="VFQX01000019">
    <property type="protein sequence ID" value="KAF0980227.1"/>
    <property type="molecule type" value="Genomic_DNA"/>
</dbReference>
<comment type="caution">
    <text evidence="9">The sequence shown here is derived from an EMBL/GenBank/DDBJ whole genome shotgun (WGS) entry which is preliminary data.</text>
</comment>
<dbReference type="SUPFAM" id="SSF51735">
    <property type="entry name" value="NAD(P)-binding Rossmann-fold domains"/>
    <property type="match status" value="1"/>
</dbReference>
<dbReference type="RefSeq" id="XP_044564940.1">
    <property type="nucleotide sequence ID" value="XM_044704072.1"/>
</dbReference>
<organism evidence="9 10">
    <name type="scientific">Naegleria fowleri</name>
    <name type="common">Brain eating amoeba</name>
    <dbReference type="NCBI Taxonomy" id="5763"/>
    <lineage>
        <taxon>Eukaryota</taxon>
        <taxon>Discoba</taxon>
        <taxon>Heterolobosea</taxon>
        <taxon>Tetramitia</taxon>
        <taxon>Eutetramitia</taxon>
        <taxon>Vahlkampfiidae</taxon>
        <taxon>Naegleria</taxon>
    </lineage>
</organism>
<evidence type="ECO:0000313" key="10">
    <source>
        <dbReference type="Proteomes" id="UP000444721"/>
    </source>
</evidence>
<keyword evidence="2" id="KW-0560">Oxidoreductase</keyword>
<reference evidence="9 10" key="1">
    <citation type="journal article" date="2019" name="Sci. Rep.">
        <title>Nanopore sequencing improves the draft genome of the human pathogenic amoeba Naegleria fowleri.</title>
        <authorList>
            <person name="Liechti N."/>
            <person name="Schurch N."/>
            <person name="Bruggmann R."/>
            <person name="Wittwer M."/>
        </authorList>
    </citation>
    <scope>NUCLEOTIDE SEQUENCE [LARGE SCALE GENOMIC DNA]</scope>
    <source>
        <strain evidence="9 10">ATCC 30894</strain>
    </source>
</reference>
<keyword evidence="10" id="KW-1185">Reference proteome</keyword>
<dbReference type="Proteomes" id="UP000444721">
    <property type="component" value="Unassembled WGS sequence"/>
</dbReference>
<dbReference type="OrthoDB" id="2129491at2759"/>
<evidence type="ECO:0000313" key="9">
    <source>
        <dbReference type="EMBL" id="KAF0980227.1"/>
    </source>
</evidence>
<feature type="region of interest" description="Disordered" evidence="6">
    <location>
        <begin position="63"/>
        <end position="85"/>
    </location>
</feature>
<dbReference type="InterPro" id="IPR055170">
    <property type="entry name" value="GFO_IDH_MocA-like_dom"/>
</dbReference>
<dbReference type="OMA" id="HMSLYHL"/>
<evidence type="ECO:0000256" key="5">
    <source>
        <dbReference type="ARBA" id="ARBA00049233"/>
    </source>
</evidence>
<gene>
    <name evidence="9" type="ORF">FDP41_013441</name>
</gene>
<dbReference type="GO" id="GO:0047837">
    <property type="term" value="F:D-xylose 1-dehydrogenase (NADP+) activity"/>
    <property type="evidence" value="ECO:0007669"/>
    <property type="project" value="UniProtKB-EC"/>
</dbReference>
<dbReference type="PANTHER" id="PTHR22604:SF105">
    <property type="entry name" value="TRANS-1,2-DIHYDROBENZENE-1,2-DIOL DEHYDROGENASE"/>
    <property type="match status" value="1"/>
</dbReference>
<evidence type="ECO:0000256" key="1">
    <source>
        <dbReference type="ARBA" id="ARBA00010928"/>
    </source>
</evidence>
<accession>A0A6A5BSS1</accession>
<dbReference type="VEuPathDB" id="AmoebaDB:NF0079760"/>
<dbReference type="Gene3D" id="3.30.360.10">
    <property type="entry name" value="Dihydrodipicolinate Reductase, domain 2"/>
    <property type="match status" value="1"/>
</dbReference>
<dbReference type="EC" id="1.1.1.179" evidence="3"/>
<dbReference type="GeneID" id="68120656"/>
<dbReference type="Pfam" id="PF22725">
    <property type="entry name" value="GFO_IDH_MocA_C3"/>
    <property type="match status" value="1"/>
</dbReference>
<evidence type="ECO:0000256" key="2">
    <source>
        <dbReference type="ARBA" id="ARBA00023002"/>
    </source>
</evidence>
<dbReference type="VEuPathDB" id="AmoebaDB:FDP41_013441"/>
<feature type="domain" description="Gfo/Idh/MocA-like oxidoreductase N-terminal" evidence="7">
    <location>
        <begin position="10"/>
        <end position="160"/>
    </location>
</feature>
<dbReference type="Gene3D" id="3.40.50.720">
    <property type="entry name" value="NAD(P)-binding Rossmann-like Domain"/>
    <property type="match status" value="1"/>
</dbReference>
<evidence type="ECO:0000259" key="8">
    <source>
        <dbReference type="Pfam" id="PF22725"/>
    </source>
</evidence>
<protein>
    <recommendedName>
        <fullName evidence="3">D-xylose 1-dehydrogenase (NADP(+), D-xylono-1,5-lactone-forming)</fullName>
        <ecNumber evidence="3">1.1.1.179</ecNumber>
    </recommendedName>
    <alternativeName>
        <fullName evidence="4">D-xylose-NADP dehydrogenase</fullName>
    </alternativeName>
</protein>
<dbReference type="InterPro" id="IPR000683">
    <property type="entry name" value="Gfo/Idh/MocA-like_OxRdtase_N"/>
</dbReference>
<dbReference type="AlphaFoldDB" id="A0A6A5BSS1"/>
<evidence type="ECO:0000256" key="3">
    <source>
        <dbReference type="ARBA" id="ARBA00038984"/>
    </source>
</evidence>
<feature type="domain" description="GFO/IDH/MocA-like oxidoreductase" evidence="8">
    <location>
        <begin position="172"/>
        <end position="304"/>
    </location>
</feature>
<evidence type="ECO:0000256" key="4">
    <source>
        <dbReference type="ARBA" id="ARBA00042988"/>
    </source>
</evidence>
<dbReference type="InterPro" id="IPR036291">
    <property type="entry name" value="NAD(P)-bd_dom_sf"/>
</dbReference>
<dbReference type="InterPro" id="IPR050984">
    <property type="entry name" value="Gfo/Idh/MocA_domain"/>
</dbReference>
<dbReference type="Pfam" id="PF01408">
    <property type="entry name" value="GFO_IDH_MocA"/>
    <property type="match status" value="1"/>
</dbReference>
<feature type="compositionally biased region" description="Polar residues" evidence="6">
    <location>
        <begin position="63"/>
        <end position="75"/>
    </location>
</feature>
<dbReference type="SUPFAM" id="SSF55347">
    <property type="entry name" value="Glyceraldehyde-3-phosphate dehydrogenase-like, C-terminal domain"/>
    <property type="match status" value="1"/>
</dbReference>
<proteinExistence type="inferred from homology"/>
<dbReference type="PANTHER" id="PTHR22604">
    <property type="entry name" value="OXIDOREDUCTASES"/>
    <property type="match status" value="1"/>
</dbReference>
<evidence type="ECO:0000256" key="6">
    <source>
        <dbReference type="SAM" id="MobiDB-lite"/>
    </source>
</evidence>
<name>A0A6A5BSS1_NAEFO</name>
<comment type="catalytic activity">
    <reaction evidence="5">
        <text>D-xylose + NADP(+) = D-xylono-1,5-lactone + NADPH + H(+)</text>
        <dbReference type="Rhea" id="RHEA:22000"/>
        <dbReference type="ChEBI" id="CHEBI:15378"/>
        <dbReference type="ChEBI" id="CHEBI:15867"/>
        <dbReference type="ChEBI" id="CHEBI:53455"/>
        <dbReference type="ChEBI" id="CHEBI:57783"/>
        <dbReference type="ChEBI" id="CHEBI:58349"/>
        <dbReference type="EC" id="1.1.1.179"/>
    </reaction>
</comment>